<dbReference type="Pfam" id="PF01494">
    <property type="entry name" value="FAD_binding_3"/>
    <property type="match status" value="1"/>
</dbReference>
<protein>
    <recommendedName>
        <fullName evidence="4">FAD-binding domain-containing protein</fullName>
    </recommendedName>
</protein>
<keyword evidence="3" id="KW-0560">Oxidoreductase</keyword>
<comment type="caution">
    <text evidence="5">The sequence shown here is derived from an EMBL/GenBank/DDBJ whole genome shotgun (WGS) entry which is preliminary data.</text>
</comment>
<dbReference type="PANTHER" id="PTHR43004">
    <property type="entry name" value="TRK SYSTEM POTASSIUM UPTAKE PROTEIN"/>
    <property type="match status" value="1"/>
</dbReference>
<dbReference type="Gene3D" id="3.90.850.10">
    <property type="entry name" value="Fumarylacetoacetase-like, C-terminal domain"/>
    <property type="match status" value="1"/>
</dbReference>
<dbReference type="InterPro" id="IPR050641">
    <property type="entry name" value="RIFMO-like"/>
</dbReference>
<evidence type="ECO:0000256" key="2">
    <source>
        <dbReference type="ARBA" id="ARBA00022827"/>
    </source>
</evidence>
<dbReference type="InterPro" id="IPR002938">
    <property type="entry name" value="FAD-bd"/>
</dbReference>
<keyword evidence="6" id="KW-1185">Reference proteome</keyword>
<dbReference type="InterPro" id="IPR036663">
    <property type="entry name" value="Fumarylacetoacetase_C_sf"/>
</dbReference>
<name>A0A9W9XAA3_9EURO</name>
<organism evidence="5 6">
    <name type="scientific">Penicillium desertorum</name>
    <dbReference type="NCBI Taxonomy" id="1303715"/>
    <lineage>
        <taxon>Eukaryota</taxon>
        <taxon>Fungi</taxon>
        <taxon>Dikarya</taxon>
        <taxon>Ascomycota</taxon>
        <taxon>Pezizomycotina</taxon>
        <taxon>Eurotiomycetes</taxon>
        <taxon>Eurotiomycetidae</taxon>
        <taxon>Eurotiales</taxon>
        <taxon>Aspergillaceae</taxon>
        <taxon>Penicillium</taxon>
    </lineage>
</organism>
<dbReference type="EMBL" id="JAPWDO010000001">
    <property type="protein sequence ID" value="KAJ5486580.1"/>
    <property type="molecule type" value="Genomic_DNA"/>
</dbReference>
<dbReference type="GO" id="GO:0016709">
    <property type="term" value="F:oxidoreductase activity, acting on paired donors, with incorporation or reduction of molecular oxygen, NAD(P)H as one donor, and incorporation of one atom of oxygen"/>
    <property type="evidence" value="ECO:0007669"/>
    <property type="project" value="UniProtKB-ARBA"/>
</dbReference>
<sequence>MAPILPNTQNTVFEKKPNEVSENIADKIPTTAQSTDSDKVEDHGVDTEFLIVGAGPAGAALACFLGSHGLKGIMISSAPGTANTPRVHITNMAALECLRDIGLYEELQKLGSTGEAHMQHTRWCHSMAGEEYARIHSWGNDPRRKGDYELASPCGPFDLSQTVMEPVLVRHAALKGFKCRFDTTLVSFNEEKTGLITATIRDEISKHEYHIRTKHVLQTIAFLSQGTTLKRGTIIMTGTVPGVGVMRSPKVVLNDGDDMRVEIENIGTLINKVHYE</sequence>
<evidence type="ECO:0000256" key="1">
    <source>
        <dbReference type="ARBA" id="ARBA00022630"/>
    </source>
</evidence>
<dbReference type="Proteomes" id="UP001147760">
    <property type="component" value="Unassembled WGS sequence"/>
</dbReference>
<keyword evidence="2" id="KW-0274">FAD</keyword>
<reference evidence="5" key="1">
    <citation type="submission" date="2022-12" db="EMBL/GenBank/DDBJ databases">
        <authorList>
            <person name="Petersen C."/>
        </authorList>
    </citation>
    <scope>NUCLEOTIDE SEQUENCE</scope>
    <source>
        <strain evidence="5">IBT 17660</strain>
    </source>
</reference>
<dbReference type="SUPFAM" id="SSF51905">
    <property type="entry name" value="FAD/NAD(P)-binding domain"/>
    <property type="match status" value="1"/>
</dbReference>
<proteinExistence type="predicted"/>
<reference evidence="5" key="2">
    <citation type="journal article" date="2023" name="IMA Fungus">
        <title>Comparative genomic study of the Penicillium genus elucidates a diverse pangenome and 15 lateral gene transfer events.</title>
        <authorList>
            <person name="Petersen C."/>
            <person name="Sorensen T."/>
            <person name="Nielsen M.R."/>
            <person name="Sondergaard T.E."/>
            <person name="Sorensen J.L."/>
            <person name="Fitzpatrick D.A."/>
            <person name="Frisvad J.C."/>
            <person name="Nielsen K.L."/>
        </authorList>
    </citation>
    <scope>NUCLEOTIDE SEQUENCE</scope>
    <source>
        <strain evidence="5">IBT 17660</strain>
    </source>
</reference>
<evidence type="ECO:0000313" key="6">
    <source>
        <dbReference type="Proteomes" id="UP001147760"/>
    </source>
</evidence>
<feature type="domain" description="FAD-binding" evidence="4">
    <location>
        <begin position="46"/>
        <end position="216"/>
    </location>
</feature>
<dbReference type="GO" id="GO:0071949">
    <property type="term" value="F:FAD binding"/>
    <property type="evidence" value="ECO:0007669"/>
    <property type="project" value="InterPro"/>
</dbReference>
<evidence type="ECO:0000256" key="3">
    <source>
        <dbReference type="ARBA" id="ARBA00023002"/>
    </source>
</evidence>
<dbReference type="OrthoDB" id="2690153at2759"/>
<dbReference type="Gene3D" id="3.50.50.60">
    <property type="entry name" value="FAD/NAD(P)-binding domain"/>
    <property type="match status" value="1"/>
</dbReference>
<dbReference type="InterPro" id="IPR036188">
    <property type="entry name" value="FAD/NAD-bd_sf"/>
</dbReference>
<evidence type="ECO:0000259" key="4">
    <source>
        <dbReference type="Pfam" id="PF01494"/>
    </source>
</evidence>
<dbReference type="PANTHER" id="PTHR43004:SF8">
    <property type="entry name" value="FAD-BINDING DOMAIN-CONTAINING PROTEIN-RELATED"/>
    <property type="match status" value="1"/>
</dbReference>
<dbReference type="AlphaFoldDB" id="A0A9W9XAA3"/>
<accession>A0A9W9XAA3</accession>
<dbReference type="SUPFAM" id="SSF56529">
    <property type="entry name" value="FAH"/>
    <property type="match status" value="1"/>
</dbReference>
<gene>
    <name evidence="5" type="ORF">N7530_000880</name>
</gene>
<keyword evidence="1" id="KW-0285">Flavoprotein</keyword>
<evidence type="ECO:0000313" key="5">
    <source>
        <dbReference type="EMBL" id="KAJ5486580.1"/>
    </source>
</evidence>